<evidence type="ECO:0000256" key="1">
    <source>
        <dbReference type="SAM" id="MobiDB-lite"/>
    </source>
</evidence>
<protein>
    <submittedName>
        <fullName evidence="2">Uncharacterized protein</fullName>
    </submittedName>
</protein>
<accession>A0A175W8S1</accession>
<sequence>MSVPPPTTSAPPGQFTPVPLTTTFTPPGAQCTGVYSSDIGDGSGWVAVVANDLSCMPPSYTIDPTNFFYSPGIACPSGYETACYDSVGDPSITTVTW</sequence>
<keyword evidence="3" id="KW-1185">Reference proteome</keyword>
<proteinExistence type="predicted"/>
<gene>
    <name evidence="2" type="ORF">MMYC01_202278</name>
</gene>
<comment type="caution">
    <text evidence="2">The sequence shown here is derived from an EMBL/GenBank/DDBJ whole genome shotgun (WGS) entry which is preliminary data.</text>
</comment>
<dbReference type="OrthoDB" id="4770059at2759"/>
<organism evidence="2 3">
    <name type="scientific">Madurella mycetomatis</name>
    <dbReference type="NCBI Taxonomy" id="100816"/>
    <lineage>
        <taxon>Eukaryota</taxon>
        <taxon>Fungi</taxon>
        <taxon>Dikarya</taxon>
        <taxon>Ascomycota</taxon>
        <taxon>Pezizomycotina</taxon>
        <taxon>Sordariomycetes</taxon>
        <taxon>Sordariomycetidae</taxon>
        <taxon>Sordariales</taxon>
        <taxon>Sordariales incertae sedis</taxon>
        <taxon>Madurella</taxon>
    </lineage>
</organism>
<evidence type="ECO:0000313" key="3">
    <source>
        <dbReference type="Proteomes" id="UP000078237"/>
    </source>
</evidence>
<reference evidence="2 3" key="1">
    <citation type="journal article" date="2016" name="Genome Announc.">
        <title>Genome Sequence of Madurella mycetomatis mm55, Isolated from a Human Mycetoma Case in Sudan.</title>
        <authorList>
            <person name="Smit S."/>
            <person name="Derks M.F."/>
            <person name="Bervoets S."/>
            <person name="Fahal A."/>
            <person name="van Leeuwen W."/>
            <person name="van Belkum A."/>
            <person name="van de Sande W.W."/>
        </authorList>
    </citation>
    <scope>NUCLEOTIDE SEQUENCE [LARGE SCALE GENOMIC DNA]</scope>
    <source>
        <strain evidence="3">mm55</strain>
    </source>
</reference>
<dbReference type="EMBL" id="LCTW02000073">
    <property type="protein sequence ID" value="KXX79922.1"/>
    <property type="molecule type" value="Genomic_DNA"/>
</dbReference>
<name>A0A175W8S1_9PEZI</name>
<feature type="region of interest" description="Disordered" evidence="1">
    <location>
        <begin position="1"/>
        <end position="21"/>
    </location>
</feature>
<evidence type="ECO:0000313" key="2">
    <source>
        <dbReference type="EMBL" id="KXX79922.1"/>
    </source>
</evidence>
<dbReference type="STRING" id="100816.A0A175W8S1"/>
<dbReference type="Proteomes" id="UP000078237">
    <property type="component" value="Unassembled WGS sequence"/>
</dbReference>
<dbReference type="AlphaFoldDB" id="A0A175W8S1"/>
<dbReference type="VEuPathDB" id="FungiDB:MMYC01_202278"/>